<dbReference type="AlphaFoldDB" id="A0A1F6NIM9"/>
<dbReference type="EMBL" id="MFQR01000069">
    <property type="protein sequence ID" value="OGH83708.1"/>
    <property type="molecule type" value="Genomic_DNA"/>
</dbReference>
<accession>A0A1F6NIM9</accession>
<reference evidence="1 2" key="1">
    <citation type="journal article" date="2016" name="Nat. Commun.">
        <title>Thousands of microbial genomes shed light on interconnected biogeochemical processes in an aquifer system.</title>
        <authorList>
            <person name="Anantharaman K."/>
            <person name="Brown C.T."/>
            <person name="Hug L.A."/>
            <person name="Sharon I."/>
            <person name="Castelle C.J."/>
            <person name="Probst A.J."/>
            <person name="Thomas B.C."/>
            <person name="Singh A."/>
            <person name="Wilkins M.J."/>
            <person name="Karaoz U."/>
            <person name="Brodie E.L."/>
            <person name="Williams K.H."/>
            <person name="Hubbard S.S."/>
            <person name="Banfield J.F."/>
        </authorList>
    </citation>
    <scope>NUCLEOTIDE SEQUENCE [LARGE SCALE GENOMIC DNA]</scope>
</reference>
<gene>
    <name evidence="1" type="ORF">A2261_00955</name>
</gene>
<evidence type="ECO:0000313" key="2">
    <source>
        <dbReference type="Proteomes" id="UP000177803"/>
    </source>
</evidence>
<evidence type="ECO:0000313" key="1">
    <source>
        <dbReference type="EMBL" id="OGH83708.1"/>
    </source>
</evidence>
<sequence length="70" mass="8088">MEQAGYCVVFEYTDKNSECVGLRYMSFYPDADDFHTNYLPRMKEVGRVQVVEEGVSVQRGAELCKEAIER</sequence>
<dbReference type="Proteomes" id="UP000177803">
    <property type="component" value="Unassembled WGS sequence"/>
</dbReference>
<name>A0A1F6NIM9_9BACT</name>
<organism evidence="1 2">
    <name type="scientific">Candidatus Magasanikbacteria bacterium RIFOXYA2_FULL_44_8</name>
    <dbReference type="NCBI Taxonomy" id="1798696"/>
    <lineage>
        <taxon>Bacteria</taxon>
        <taxon>Candidatus Magasanikiibacteriota</taxon>
    </lineage>
</organism>
<protein>
    <submittedName>
        <fullName evidence="1">Uncharacterized protein</fullName>
    </submittedName>
</protein>
<proteinExistence type="predicted"/>
<comment type="caution">
    <text evidence="1">The sequence shown here is derived from an EMBL/GenBank/DDBJ whole genome shotgun (WGS) entry which is preliminary data.</text>
</comment>